<dbReference type="FunFam" id="3.40.50.2000:FF:000203">
    <property type="entry name" value="UDP-glucuronosyltransferase"/>
    <property type="match status" value="1"/>
</dbReference>
<keyword evidence="4 8" id="KW-0808">Transferase</keyword>
<dbReference type="SUPFAM" id="SSF53756">
    <property type="entry name" value="UDP-Glycosyltransferase/glycogen phosphorylase"/>
    <property type="match status" value="1"/>
</dbReference>
<reference evidence="10" key="1">
    <citation type="submission" date="2023-09" db="UniProtKB">
        <authorList>
            <consortium name="Ensembl"/>
        </authorList>
    </citation>
    <scope>IDENTIFICATION</scope>
</reference>
<evidence type="ECO:0000256" key="9">
    <source>
        <dbReference type="SAM" id="Phobius"/>
    </source>
</evidence>
<keyword evidence="3 8" id="KW-0328">Glycosyltransferase</keyword>
<dbReference type="InterPro" id="IPR050271">
    <property type="entry name" value="UDP-glycosyltransferase"/>
</dbReference>
<evidence type="ECO:0000256" key="6">
    <source>
        <dbReference type="ARBA" id="ARBA00022989"/>
    </source>
</evidence>
<evidence type="ECO:0000256" key="1">
    <source>
        <dbReference type="ARBA" id="ARBA00004370"/>
    </source>
</evidence>
<comment type="similarity">
    <text evidence="2 8">Belongs to the UDP-glycosyltransferase family.</text>
</comment>
<dbReference type="Gene3D" id="3.40.50.2000">
    <property type="entry name" value="Glycogen Phosphorylase B"/>
    <property type="match status" value="2"/>
</dbReference>
<dbReference type="PANTHER" id="PTHR48043:SF52">
    <property type="entry name" value="UDP GLUCURONOSYLTRANSFERASE 5 FAMILY POLYPEPTIDE B1-RELATED"/>
    <property type="match status" value="1"/>
</dbReference>
<evidence type="ECO:0000256" key="4">
    <source>
        <dbReference type="ARBA" id="ARBA00022679"/>
    </source>
</evidence>
<evidence type="ECO:0000256" key="8">
    <source>
        <dbReference type="RuleBase" id="RU003718"/>
    </source>
</evidence>
<dbReference type="Ensembl" id="ENSSPAT00000001561.1">
    <property type="protein sequence ID" value="ENSSPAP00000001532.1"/>
    <property type="gene ID" value="ENSSPAG00000001105.1"/>
</dbReference>
<comment type="subcellular location">
    <subcellularLocation>
        <location evidence="1">Membrane</location>
    </subcellularLocation>
</comment>
<dbReference type="GO" id="GO:0008194">
    <property type="term" value="F:UDP-glycosyltransferase activity"/>
    <property type="evidence" value="ECO:0007669"/>
    <property type="project" value="InterPro"/>
</dbReference>
<keyword evidence="6 9" id="KW-1133">Transmembrane helix</keyword>
<dbReference type="GO" id="GO:0016020">
    <property type="term" value="C:membrane"/>
    <property type="evidence" value="ECO:0007669"/>
    <property type="project" value="UniProtKB-SubCell"/>
</dbReference>
<dbReference type="STRING" id="144197.ENSSPAP00000001532"/>
<keyword evidence="7 9" id="KW-0472">Membrane</keyword>
<evidence type="ECO:0000256" key="3">
    <source>
        <dbReference type="ARBA" id="ARBA00022676"/>
    </source>
</evidence>
<accession>A0A3B4ZIU4</accession>
<dbReference type="InterPro" id="IPR002213">
    <property type="entry name" value="UDP_glucos_trans"/>
</dbReference>
<proteinExistence type="inferred from homology"/>
<evidence type="ECO:0000256" key="5">
    <source>
        <dbReference type="ARBA" id="ARBA00022692"/>
    </source>
</evidence>
<dbReference type="AlphaFoldDB" id="A0A3B4ZIU4"/>
<feature type="transmembrane region" description="Helical" evidence="9">
    <location>
        <begin position="510"/>
        <end position="533"/>
    </location>
</feature>
<dbReference type="FunFam" id="3.40.50.2000:FF:000001">
    <property type="entry name" value="UDP-glucuronosyltransferase"/>
    <property type="match status" value="1"/>
</dbReference>
<dbReference type="PANTHER" id="PTHR48043">
    <property type="entry name" value="EG:EG0003.4 PROTEIN-RELATED"/>
    <property type="match status" value="1"/>
</dbReference>
<evidence type="ECO:0000256" key="2">
    <source>
        <dbReference type="ARBA" id="ARBA00009995"/>
    </source>
</evidence>
<dbReference type="PROSITE" id="PS00375">
    <property type="entry name" value="UDPGT"/>
    <property type="match status" value="1"/>
</dbReference>
<organism evidence="10">
    <name type="scientific">Stegastes partitus</name>
    <name type="common">bicolor damselfish</name>
    <dbReference type="NCBI Taxonomy" id="144197"/>
    <lineage>
        <taxon>Eukaryota</taxon>
        <taxon>Metazoa</taxon>
        <taxon>Chordata</taxon>
        <taxon>Craniata</taxon>
        <taxon>Vertebrata</taxon>
        <taxon>Euteleostomi</taxon>
        <taxon>Actinopterygii</taxon>
        <taxon>Neopterygii</taxon>
        <taxon>Teleostei</taxon>
        <taxon>Neoteleostei</taxon>
        <taxon>Acanthomorphata</taxon>
        <taxon>Ovalentaria</taxon>
        <taxon>Pomacentridae</taxon>
        <taxon>Stegastes</taxon>
    </lineage>
</organism>
<dbReference type="CDD" id="cd03784">
    <property type="entry name" value="GT1_Gtf-like"/>
    <property type="match status" value="1"/>
</dbReference>
<evidence type="ECO:0000256" key="7">
    <source>
        <dbReference type="ARBA" id="ARBA00023136"/>
    </source>
</evidence>
<dbReference type="GeneTree" id="ENSGT00940000165787"/>
<sequence length="545" mass="62216">MPYTSGAFFASVSVIFFNDLSCFLKKIVQLSSASGGKILVFPLDGSHWVNMKVLIEELHVKGHQVTVIRASDSWYISEKSPVYTCVNLPYRGGFEDSFDEFLSQHLDIKLQGDPRSFWSRLWTQHQINNLVLDQFFNFHKAASELMTQMFEDKNLMQSLHAAKYDVVLTDPGIGGGAMLARWLRVPLVYNVRWTIQGEAHFLIAPSPLAYIPFTATELTDKMTFPQRIQNFLSYLGGMYTMSRITEPNYKPIVDRYFGPDVDYSTFFLDADIWLMRNDFIFEFPRPTMPNIVYISGFQCKPPKPLPADLEEFVQSSGDHGVVIMTLGTLVGKLPQDVSEEIAAAFAQLPQKVIWRYMGPRLSNLGNNTLLVNWLPQNDLLGHPKTRAFVTHGGTNGVQEAIYHGVPVVGLPLFFDQPENIFRVKVKGAAVTVDIAMLDRQIFAEALMAVLNNSTYRENMQRLSRLHRDQPMKPLDQAVFWIEYVMRHKGAPHLRSQSYKMSWYVYNCVDVMAALLAAVLLVTFICVSVLRFLWRLIFRGKKVKHE</sequence>
<dbReference type="Pfam" id="PF00201">
    <property type="entry name" value="UDPGT"/>
    <property type="match status" value="1"/>
</dbReference>
<evidence type="ECO:0000313" key="10">
    <source>
        <dbReference type="Ensembl" id="ENSSPAP00000001532.1"/>
    </source>
</evidence>
<protein>
    <submittedName>
        <fullName evidence="10">Uncharacterized protein</fullName>
    </submittedName>
</protein>
<keyword evidence="5 9" id="KW-0812">Transmembrane</keyword>
<name>A0A3B4ZIU4_9TELE</name>
<dbReference type="InterPro" id="IPR035595">
    <property type="entry name" value="UDP_glycos_trans_CS"/>
</dbReference>